<name>A0A4C1W3P5_EUMVA</name>
<comment type="caution">
    <text evidence="2">The sequence shown here is derived from an EMBL/GenBank/DDBJ whole genome shotgun (WGS) entry which is preliminary data.</text>
</comment>
<protein>
    <submittedName>
        <fullName evidence="2">Uncharacterized protein</fullName>
    </submittedName>
</protein>
<keyword evidence="3" id="KW-1185">Reference proteome</keyword>
<evidence type="ECO:0000313" key="2">
    <source>
        <dbReference type="EMBL" id="GBP45119.1"/>
    </source>
</evidence>
<evidence type="ECO:0000313" key="3">
    <source>
        <dbReference type="Proteomes" id="UP000299102"/>
    </source>
</evidence>
<feature type="region of interest" description="Disordered" evidence="1">
    <location>
        <begin position="40"/>
        <end position="60"/>
    </location>
</feature>
<organism evidence="2 3">
    <name type="scientific">Eumeta variegata</name>
    <name type="common">Bagworm moth</name>
    <name type="synonym">Eumeta japonica</name>
    <dbReference type="NCBI Taxonomy" id="151549"/>
    <lineage>
        <taxon>Eukaryota</taxon>
        <taxon>Metazoa</taxon>
        <taxon>Ecdysozoa</taxon>
        <taxon>Arthropoda</taxon>
        <taxon>Hexapoda</taxon>
        <taxon>Insecta</taxon>
        <taxon>Pterygota</taxon>
        <taxon>Neoptera</taxon>
        <taxon>Endopterygota</taxon>
        <taxon>Lepidoptera</taxon>
        <taxon>Glossata</taxon>
        <taxon>Ditrysia</taxon>
        <taxon>Tineoidea</taxon>
        <taxon>Psychidae</taxon>
        <taxon>Oiketicinae</taxon>
        <taxon>Eumeta</taxon>
    </lineage>
</organism>
<reference evidence="2 3" key="1">
    <citation type="journal article" date="2019" name="Commun. Biol.">
        <title>The bagworm genome reveals a unique fibroin gene that provides high tensile strength.</title>
        <authorList>
            <person name="Kono N."/>
            <person name="Nakamura H."/>
            <person name="Ohtoshi R."/>
            <person name="Tomita M."/>
            <person name="Numata K."/>
            <person name="Arakawa K."/>
        </authorList>
    </citation>
    <scope>NUCLEOTIDE SEQUENCE [LARGE SCALE GENOMIC DNA]</scope>
</reference>
<dbReference type="AlphaFoldDB" id="A0A4C1W3P5"/>
<dbReference type="EMBL" id="BGZK01000464">
    <property type="protein sequence ID" value="GBP45119.1"/>
    <property type="molecule type" value="Genomic_DNA"/>
</dbReference>
<sequence length="132" mass="14477">MSCISLAVSDSSTKSSANLRWLRFLSWFFSPSIQDLHGHLDKPCPDGGRPRRPTRKSPAAAAVSETTACLNIPPPHDCEYRDLYTSRFIQSENALVSAGSGTNTWCSPRALGRAMHVEAPRQCSSWGPPTLF</sequence>
<gene>
    <name evidence="2" type="ORF">EVAR_33224_1</name>
</gene>
<dbReference type="Proteomes" id="UP000299102">
    <property type="component" value="Unassembled WGS sequence"/>
</dbReference>
<evidence type="ECO:0000256" key="1">
    <source>
        <dbReference type="SAM" id="MobiDB-lite"/>
    </source>
</evidence>
<accession>A0A4C1W3P5</accession>
<proteinExistence type="predicted"/>